<name>A0A1F5DNM6_9BACT</name>
<evidence type="ECO:0000313" key="1">
    <source>
        <dbReference type="EMBL" id="OGD56779.1"/>
    </source>
</evidence>
<dbReference type="EMBL" id="MEZT01000013">
    <property type="protein sequence ID" value="OGD56779.1"/>
    <property type="molecule type" value="Genomic_DNA"/>
</dbReference>
<sequence>MKSVSLGAAMLLVLKNIGIDGIDVIYPGSKGLVSCSLFSNEERNRAEIAVWFLDEKDPDWIKVWVRQGGTDGSSSVLQYWTEGVKQEVSLSRLTEKVDRECWWGALAPHAGDIPLLIKRGAFFSLL</sequence>
<proteinExistence type="predicted"/>
<reference evidence="1 2" key="1">
    <citation type="journal article" date="2016" name="Nat. Commun.">
        <title>Thousands of microbial genomes shed light on interconnected biogeochemical processes in an aquifer system.</title>
        <authorList>
            <person name="Anantharaman K."/>
            <person name="Brown C.T."/>
            <person name="Hug L.A."/>
            <person name="Sharon I."/>
            <person name="Castelle C.J."/>
            <person name="Probst A.J."/>
            <person name="Thomas B.C."/>
            <person name="Singh A."/>
            <person name="Wilkins M.J."/>
            <person name="Karaoz U."/>
            <person name="Brodie E.L."/>
            <person name="Williams K.H."/>
            <person name="Hubbard S.S."/>
            <person name="Banfield J.F."/>
        </authorList>
    </citation>
    <scope>NUCLEOTIDE SEQUENCE [LARGE SCALE GENOMIC DNA]</scope>
</reference>
<gene>
    <name evidence="1" type="ORF">A2V71_01500</name>
</gene>
<dbReference type="AlphaFoldDB" id="A0A1F5DNM6"/>
<organism evidence="1 2">
    <name type="scientific">Candidatus Berkelbacteria bacterium RBG_13_40_8</name>
    <dbReference type="NCBI Taxonomy" id="1797467"/>
    <lineage>
        <taxon>Bacteria</taxon>
        <taxon>Candidatus Berkelbacteria</taxon>
    </lineage>
</organism>
<protein>
    <submittedName>
        <fullName evidence="1">Uncharacterized protein</fullName>
    </submittedName>
</protein>
<comment type="caution">
    <text evidence="1">The sequence shown here is derived from an EMBL/GenBank/DDBJ whole genome shotgun (WGS) entry which is preliminary data.</text>
</comment>
<accession>A0A1F5DNM6</accession>
<evidence type="ECO:0000313" key="2">
    <source>
        <dbReference type="Proteomes" id="UP000178764"/>
    </source>
</evidence>
<dbReference type="Proteomes" id="UP000178764">
    <property type="component" value="Unassembled WGS sequence"/>
</dbReference>